<sequence length="118" mass="13349">MKCKELRGLFAHGSEWLQGPEALTKLFAHVETCPICSRNAEGLFGALEEKQSITCERCSSSLPAYYDALHFKEVSEALSENEMLEIERHLAACDRCQEIYEGLVLLAELEERDEAPDR</sequence>
<organism evidence="2 3">
    <name type="scientific">Thermosporothrix hazakensis</name>
    <dbReference type="NCBI Taxonomy" id="644383"/>
    <lineage>
        <taxon>Bacteria</taxon>
        <taxon>Bacillati</taxon>
        <taxon>Chloroflexota</taxon>
        <taxon>Ktedonobacteria</taxon>
        <taxon>Ktedonobacterales</taxon>
        <taxon>Thermosporotrichaceae</taxon>
        <taxon>Thermosporothrix</taxon>
    </lineage>
</organism>
<dbReference type="EMBL" id="QKUF01000054">
    <property type="protein sequence ID" value="PZW18295.1"/>
    <property type="molecule type" value="Genomic_DNA"/>
</dbReference>
<proteinExistence type="predicted"/>
<dbReference type="Pfam" id="PF13490">
    <property type="entry name" value="zf-HC2"/>
    <property type="match status" value="1"/>
</dbReference>
<dbReference type="InterPro" id="IPR027383">
    <property type="entry name" value="Znf_put"/>
</dbReference>
<reference evidence="2 3" key="1">
    <citation type="submission" date="2018-06" db="EMBL/GenBank/DDBJ databases">
        <title>Genomic Encyclopedia of Archaeal and Bacterial Type Strains, Phase II (KMG-II): from individual species to whole genera.</title>
        <authorList>
            <person name="Goeker M."/>
        </authorList>
    </citation>
    <scope>NUCLEOTIDE SEQUENCE [LARGE SCALE GENOMIC DNA]</scope>
    <source>
        <strain evidence="2 3">ATCC BAA-1881</strain>
    </source>
</reference>
<name>A0A326TRX2_THEHA</name>
<dbReference type="RefSeq" id="WP_111326654.1">
    <property type="nucleotide sequence ID" value="NZ_BIFX01000001.1"/>
</dbReference>
<protein>
    <recommendedName>
        <fullName evidence="1">Putative zinc-finger domain-containing protein</fullName>
    </recommendedName>
</protein>
<evidence type="ECO:0000313" key="2">
    <source>
        <dbReference type="EMBL" id="PZW18295.1"/>
    </source>
</evidence>
<accession>A0A326TRX2</accession>
<dbReference type="AlphaFoldDB" id="A0A326TRX2"/>
<gene>
    <name evidence="2" type="ORF">EI42_06259</name>
</gene>
<evidence type="ECO:0000313" key="3">
    <source>
        <dbReference type="Proteomes" id="UP000248806"/>
    </source>
</evidence>
<evidence type="ECO:0000259" key="1">
    <source>
        <dbReference type="Pfam" id="PF13490"/>
    </source>
</evidence>
<keyword evidence="3" id="KW-1185">Reference proteome</keyword>
<feature type="domain" description="Putative zinc-finger" evidence="1">
    <location>
        <begin position="77"/>
        <end position="97"/>
    </location>
</feature>
<comment type="caution">
    <text evidence="2">The sequence shown here is derived from an EMBL/GenBank/DDBJ whole genome shotgun (WGS) entry which is preliminary data.</text>
</comment>
<dbReference type="Proteomes" id="UP000248806">
    <property type="component" value="Unassembled WGS sequence"/>
</dbReference>